<evidence type="ECO:0008006" key="4">
    <source>
        <dbReference type="Google" id="ProtNLM"/>
    </source>
</evidence>
<dbReference type="AlphaFoldDB" id="A0A1H5YGL5"/>
<sequence>MRYWKIAILAGIALQAPWQGVAPVMAQAPAGPAAEAPPPVGPQQLPRVTHTESVTVTASTEKVDVLAPNPSEQVYLSEDLLEANPGRPGVPVSIPGYPAETASGGIKAPQYFAPGVAGDHGEPIAQYIAVGAYLLPNNLSANAHGNGYADPNILIPSTLESVAVDAGAFNVLEGNHAVDLAATYAVQPRLAPHALLLADLHDADLSAGFSPRPEAWLALEVAAGNGLLRRLEHRQQYKLNGQRIWRVSTHTLTLLGIAYFGQSYVPGLVPLYSVSTSASTAAFRAADTVDPRQHDQTHTAILAAADTWQLTARQQINLGGFFRTYNLSLFSNFGAGLIRQSEFRTAQGTTANWREQLTPSLELMGGMDFHREAPRRDNLDSYGAYTGSAALGSFTKVDSSDITITTLAPYGAAAGSLGQHVRYYAGWRRDQIDITNDDLMHATNSFSRWVGVNSPKATVAVLPPRYGPLRWLPELAASGGEAFFTEDPRVGMGTTPGSGQGTARSPNPATLVARSHSYQLVASKGFAKTELRLVLGHTTNATELAKIDPDTGLQEDQGPSRLRFLTATVRQGFRTGWLLLTFSKADARTTDDGLPVPEAPRTIADATGALDRLPLGLRLQAEFEYVGAKPLGTGCSSSTTVECVGVPVTEFRLGLARSFLAERLLLGINAMVANGYTGQTTEAITPSPFQQIVGVRMPSYVSADVRWRLGR</sequence>
<dbReference type="RefSeq" id="WP_146072117.1">
    <property type="nucleotide sequence ID" value="NZ_FNVA01000003.1"/>
</dbReference>
<reference evidence="2 3" key="1">
    <citation type="submission" date="2016-10" db="EMBL/GenBank/DDBJ databases">
        <authorList>
            <person name="de Groot N.N."/>
        </authorList>
    </citation>
    <scope>NUCLEOTIDE SEQUENCE [LARGE SCALE GENOMIC DNA]</scope>
    <source>
        <strain evidence="2 3">DSM 22489</strain>
    </source>
</reference>
<gene>
    <name evidence="2" type="ORF">SAMN05421819_2272</name>
</gene>
<organism evidence="2 3">
    <name type="scientific">Bryocella elongata</name>
    <dbReference type="NCBI Taxonomy" id="863522"/>
    <lineage>
        <taxon>Bacteria</taxon>
        <taxon>Pseudomonadati</taxon>
        <taxon>Acidobacteriota</taxon>
        <taxon>Terriglobia</taxon>
        <taxon>Terriglobales</taxon>
        <taxon>Acidobacteriaceae</taxon>
        <taxon>Bryocella</taxon>
    </lineage>
</organism>
<proteinExistence type="predicted"/>
<evidence type="ECO:0000256" key="1">
    <source>
        <dbReference type="SAM" id="SignalP"/>
    </source>
</evidence>
<feature type="signal peptide" evidence="1">
    <location>
        <begin position="1"/>
        <end position="21"/>
    </location>
</feature>
<evidence type="ECO:0000313" key="3">
    <source>
        <dbReference type="Proteomes" id="UP000236728"/>
    </source>
</evidence>
<dbReference type="OrthoDB" id="99480at2"/>
<protein>
    <recommendedName>
        <fullName evidence="4">TonB-dependent receptor-like beta-barrel domain-containing protein</fullName>
    </recommendedName>
</protein>
<keyword evidence="1" id="KW-0732">Signal</keyword>
<dbReference type="Proteomes" id="UP000236728">
    <property type="component" value="Unassembled WGS sequence"/>
</dbReference>
<feature type="chain" id="PRO_5009290492" description="TonB-dependent receptor-like beta-barrel domain-containing protein" evidence="1">
    <location>
        <begin position="22"/>
        <end position="711"/>
    </location>
</feature>
<name>A0A1H5YGL5_9BACT</name>
<evidence type="ECO:0000313" key="2">
    <source>
        <dbReference type="EMBL" id="SEG22536.1"/>
    </source>
</evidence>
<dbReference type="EMBL" id="FNVA01000003">
    <property type="protein sequence ID" value="SEG22536.1"/>
    <property type="molecule type" value="Genomic_DNA"/>
</dbReference>
<accession>A0A1H5YGL5</accession>
<dbReference type="SUPFAM" id="SSF56935">
    <property type="entry name" value="Porins"/>
    <property type="match status" value="1"/>
</dbReference>
<keyword evidence="3" id="KW-1185">Reference proteome</keyword>